<dbReference type="EMBL" id="KB446542">
    <property type="protein sequence ID" value="EME41558.1"/>
    <property type="molecule type" value="Genomic_DNA"/>
</dbReference>
<name>N1PG15_DOTSN</name>
<organism evidence="8 9">
    <name type="scientific">Dothistroma septosporum (strain NZE10 / CBS 128990)</name>
    <name type="common">Red band needle blight fungus</name>
    <name type="synonym">Mycosphaerella pini</name>
    <dbReference type="NCBI Taxonomy" id="675120"/>
    <lineage>
        <taxon>Eukaryota</taxon>
        <taxon>Fungi</taxon>
        <taxon>Dikarya</taxon>
        <taxon>Ascomycota</taxon>
        <taxon>Pezizomycotina</taxon>
        <taxon>Dothideomycetes</taxon>
        <taxon>Dothideomycetidae</taxon>
        <taxon>Mycosphaerellales</taxon>
        <taxon>Mycosphaerellaceae</taxon>
        <taxon>Dothistroma</taxon>
    </lineage>
</organism>
<feature type="transmembrane region" description="Helical" evidence="7">
    <location>
        <begin position="247"/>
        <end position="267"/>
    </location>
</feature>
<feature type="transmembrane region" description="Helical" evidence="7">
    <location>
        <begin position="414"/>
        <end position="437"/>
    </location>
</feature>
<protein>
    <recommendedName>
        <fullName evidence="10">Amino acid permease-like protein</fullName>
    </recommendedName>
</protein>
<dbReference type="AlphaFoldDB" id="N1PG15"/>
<accession>N1PG15</accession>
<evidence type="ECO:0000256" key="4">
    <source>
        <dbReference type="ARBA" id="ARBA00022989"/>
    </source>
</evidence>
<feature type="transmembrane region" description="Helical" evidence="7">
    <location>
        <begin position="140"/>
        <end position="165"/>
    </location>
</feature>
<proteinExistence type="predicted"/>
<feature type="transmembrane region" description="Helical" evidence="7">
    <location>
        <begin position="390"/>
        <end position="408"/>
    </location>
</feature>
<dbReference type="GO" id="GO:0016020">
    <property type="term" value="C:membrane"/>
    <property type="evidence" value="ECO:0007669"/>
    <property type="project" value="UniProtKB-SubCell"/>
</dbReference>
<dbReference type="HOGENOM" id="CLU_004495_5_0_1"/>
<dbReference type="STRING" id="675120.N1PG15"/>
<feature type="region of interest" description="Disordered" evidence="6">
    <location>
        <begin position="1"/>
        <end position="31"/>
    </location>
</feature>
<gene>
    <name evidence="8" type="ORF">DOTSEDRAFT_176775</name>
</gene>
<keyword evidence="4 7" id="KW-1133">Transmembrane helix</keyword>
<evidence type="ECO:0000256" key="7">
    <source>
        <dbReference type="SAM" id="Phobius"/>
    </source>
</evidence>
<feature type="transmembrane region" description="Helical" evidence="7">
    <location>
        <begin position="177"/>
        <end position="196"/>
    </location>
</feature>
<evidence type="ECO:0000256" key="6">
    <source>
        <dbReference type="SAM" id="MobiDB-lite"/>
    </source>
</evidence>
<feature type="transmembrane region" description="Helical" evidence="7">
    <location>
        <begin position="489"/>
        <end position="508"/>
    </location>
</feature>
<dbReference type="PANTHER" id="PTHR45649">
    <property type="entry name" value="AMINO-ACID PERMEASE BAT1"/>
    <property type="match status" value="1"/>
</dbReference>
<evidence type="ECO:0000313" key="8">
    <source>
        <dbReference type="EMBL" id="EME41558.1"/>
    </source>
</evidence>
<evidence type="ECO:0000313" key="9">
    <source>
        <dbReference type="Proteomes" id="UP000016933"/>
    </source>
</evidence>
<dbReference type="Proteomes" id="UP000016933">
    <property type="component" value="Unassembled WGS sequence"/>
</dbReference>
<dbReference type="OMA" id="YYWSFQL"/>
<reference evidence="9" key="1">
    <citation type="journal article" date="2012" name="PLoS Genet.">
        <title>The genomes of the fungal plant pathogens Cladosporium fulvum and Dothistroma septosporum reveal adaptation to different hosts and lifestyles but also signatures of common ancestry.</title>
        <authorList>
            <person name="de Wit P.J.G.M."/>
            <person name="van der Burgt A."/>
            <person name="Oekmen B."/>
            <person name="Stergiopoulos I."/>
            <person name="Abd-Elsalam K.A."/>
            <person name="Aerts A.L."/>
            <person name="Bahkali A.H."/>
            <person name="Beenen H.G."/>
            <person name="Chettri P."/>
            <person name="Cox M.P."/>
            <person name="Datema E."/>
            <person name="de Vries R.P."/>
            <person name="Dhillon B."/>
            <person name="Ganley A.R."/>
            <person name="Griffiths S.A."/>
            <person name="Guo Y."/>
            <person name="Hamelin R.C."/>
            <person name="Henrissat B."/>
            <person name="Kabir M.S."/>
            <person name="Jashni M.K."/>
            <person name="Kema G."/>
            <person name="Klaubauf S."/>
            <person name="Lapidus A."/>
            <person name="Levasseur A."/>
            <person name="Lindquist E."/>
            <person name="Mehrabi R."/>
            <person name="Ohm R.A."/>
            <person name="Owen T.J."/>
            <person name="Salamov A."/>
            <person name="Schwelm A."/>
            <person name="Schijlen E."/>
            <person name="Sun H."/>
            <person name="van den Burg H.A."/>
            <person name="van Ham R.C.H.J."/>
            <person name="Zhang S."/>
            <person name="Goodwin S.B."/>
            <person name="Grigoriev I.V."/>
            <person name="Collemare J."/>
            <person name="Bradshaw R.E."/>
        </authorList>
    </citation>
    <scope>NUCLEOTIDE SEQUENCE [LARGE SCALE GENOMIC DNA]</scope>
    <source>
        <strain evidence="9">NZE10 / CBS 128990</strain>
    </source>
</reference>
<keyword evidence="5 7" id="KW-0472">Membrane</keyword>
<dbReference type="PIRSF" id="PIRSF006060">
    <property type="entry name" value="AA_transporter"/>
    <property type="match status" value="1"/>
</dbReference>
<feature type="transmembrane region" description="Helical" evidence="7">
    <location>
        <begin position="288"/>
        <end position="311"/>
    </location>
</feature>
<dbReference type="OrthoDB" id="3900342at2759"/>
<feature type="transmembrane region" description="Helical" evidence="7">
    <location>
        <begin position="208"/>
        <end position="227"/>
    </location>
</feature>
<dbReference type="eggNOG" id="KOG1289">
    <property type="taxonomic scope" value="Eukaryota"/>
</dbReference>
<dbReference type="InterPro" id="IPR002293">
    <property type="entry name" value="AA/rel_permease1"/>
</dbReference>
<evidence type="ECO:0008006" key="10">
    <source>
        <dbReference type="Google" id="ProtNLM"/>
    </source>
</evidence>
<keyword evidence="3 7" id="KW-0812">Transmembrane</keyword>
<feature type="transmembrane region" description="Helical" evidence="7">
    <location>
        <begin position="449"/>
        <end position="469"/>
    </location>
</feature>
<keyword evidence="9" id="KW-1185">Reference proteome</keyword>
<sequence length="522" mass="55861">MSKPSLPSHSRTDPKHEGAFNSGIEESTDDAAGQDATLEALGYTPTLARNRTLATVLFQSIAIIAVPFGEGTALNSAIIGGGQLPYFVGWVVVSFLDQAVVMSLAELASRFPTSAGPYYWVYQLMPAGQSRTTLSFMTGWIWLVGNWTIALSVNFGFASLIAGTVTMYHPDWAASSWQLLLIFYAICLGVFCVCAFSNRILPHVDTVAAGWNLLCILIVFIGLSASAKLGRHSAADALAHYDDTLSGWGSWSFGIGLLPAAYTYAALGMISSMAEEVREPEHMLPKAMCLSVPLSAIMGLFFILPICFTLPPLEDVLNAPAAQGLPYIFNHVMGSPGGGLGLMFFVLGVALFCSVSITTTASRCTWAFARDRAIPFSGLWSRLDFDSTPVMALALTTIVQMLLGLINLGSSSAFTAFASVGVIGLAAAYALPVAVSMLNGRRAVSKARFRFPSIVGWTLNAVTVVWIAFQVVLFSMPTSLPVTAVSMNYASVVFAGFFVLSMIYWAVWARKTYNGPPKSDAA</sequence>
<reference evidence="8 9" key="2">
    <citation type="journal article" date="2012" name="PLoS Pathog.">
        <title>Diverse lifestyles and strategies of plant pathogenesis encoded in the genomes of eighteen Dothideomycetes fungi.</title>
        <authorList>
            <person name="Ohm R.A."/>
            <person name="Feau N."/>
            <person name="Henrissat B."/>
            <person name="Schoch C.L."/>
            <person name="Horwitz B.A."/>
            <person name="Barry K.W."/>
            <person name="Condon B.J."/>
            <person name="Copeland A.C."/>
            <person name="Dhillon B."/>
            <person name="Glaser F."/>
            <person name="Hesse C.N."/>
            <person name="Kosti I."/>
            <person name="LaButti K."/>
            <person name="Lindquist E.A."/>
            <person name="Lucas S."/>
            <person name="Salamov A.A."/>
            <person name="Bradshaw R.E."/>
            <person name="Ciuffetti L."/>
            <person name="Hamelin R.C."/>
            <person name="Kema G.H.J."/>
            <person name="Lawrence C."/>
            <person name="Scott J.A."/>
            <person name="Spatafora J.W."/>
            <person name="Turgeon B.G."/>
            <person name="de Wit P.J.G.M."/>
            <person name="Zhong S."/>
            <person name="Goodwin S.B."/>
            <person name="Grigoriev I.V."/>
        </authorList>
    </citation>
    <scope>NUCLEOTIDE SEQUENCE [LARGE SCALE GENOMIC DNA]</scope>
    <source>
        <strain evidence="9">NZE10 / CBS 128990</strain>
    </source>
</reference>
<comment type="subcellular location">
    <subcellularLocation>
        <location evidence="1">Membrane</location>
        <topology evidence="1">Multi-pass membrane protein</topology>
    </subcellularLocation>
</comment>
<evidence type="ECO:0000256" key="1">
    <source>
        <dbReference type="ARBA" id="ARBA00004141"/>
    </source>
</evidence>
<evidence type="ECO:0000256" key="5">
    <source>
        <dbReference type="ARBA" id="ARBA00023136"/>
    </source>
</evidence>
<dbReference type="Pfam" id="PF13520">
    <property type="entry name" value="AA_permease_2"/>
    <property type="match status" value="1"/>
</dbReference>
<evidence type="ECO:0000256" key="3">
    <source>
        <dbReference type="ARBA" id="ARBA00022692"/>
    </source>
</evidence>
<dbReference type="GO" id="GO:0022857">
    <property type="term" value="F:transmembrane transporter activity"/>
    <property type="evidence" value="ECO:0007669"/>
    <property type="project" value="InterPro"/>
</dbReference>
<dbReference type="Gene3D" id="1.20.1740.10">
    <property type="entry name" value="Amino acid/polyamine transporter I"/>
    <property type="match status" value="1"/>
</dbReference>
<evidence type="ECO:0000256" key="2">
    <source>
        <dbReference type="ARBA" id="ARBA00022448"/>
    </source>
</evidence>
<keyword evidence="2" id="KW-0813">Transport</keyword>
<feature type="transmembrane region" description="Helical" evidence="7">
    <location>
        <begin position="342"/>
        <end position="369"/>
    </location>
</feature>
<dbReference type="PANTHER" id="PTHR45649:SF28">
    <property type="entry name" value="TRANSPORTER, PUTATIVE (EUROFUNG)-RELATED"/>
    <property type="match status" value="1"/>
</dbReference>